<evidence type="ECO:0000256" key="3">
    <source>
        <dbReference type="SAM" id="MobiDB-lite"/>
    </source>
</evidence>
<dbReference type="PANTHER" id="PTHR30160:SF1">
    <property type="entry name" value="LIPOPOLYSACCHARIDE 1,2-N-ACETYLGLUCOSAMINETRANSFERASE-RELATED"/>
    <property type="match status" value="1"/>
</dbReference>
<gene>
    <name evidence="4" type="ORF">L5014_17400</name>
</gene>
<dbReference type="GO" id="GO:0009244">
    <property type="term" value="P:lipopolysaccharide core region biosynthetic process"/>
    <property type="evidence" value="ECO:0007669"/>
    <property type="project" value="TreeGrafter"/>
</dbReference>
<protein>
    <submittedName>
        <fullName evidence="4">Glycosyltransferase family 9 protein</fullName>
    </submittedName>
</protein>
<keyword evidence="5" id="KW-1185">Reference proteome</keyword>
<reference evidence="4" key="1">
    <citation type="submission" date="2022-01" db="EMBL/GenBank/DDBJ databases">
        <title>Genome sequence and assembly of Parabukholderia sp. RG36.</title>
        <authorList>
            <person name="Chhetri G."/>
        </authorList>
    </citation>
    <scope>NUCLEOTIDE SEQUENCE</scope>
    <source>
        <strain evidence="4">RG36</strain>
    </source>
</reference>
<dbReference type="AlphaFoldDB" id="A0A9X1RPE5"/>
<dbReference type="Pfam" id="PF01075">
    <property type="entry name" value="Glyco_transf_9"/>
    <property type="match status" value="1"/>
</dbReference>
<evidence type="ECO:0000256" key="2">
    <source>
        <dbReference type="ARBA" id="ARBA00022679"/>
    </source>
</evidence>
<dbReference type="SUPFAM" id="SSF53756">
    <property type="entry name" value="UDP-Glycosyltransferase/glycogen phosphorylase"/>
    <property type="match status" value="1"/>
</dbReference>
<accession>A0A9X1RPE5</accession>
<comment type="caution">
    <text evidence="4">The sequence shown here is derived from an EMBL/GenBank/DDBJ whole genome shotgun (WGS) entry which is preliminary data.</text>
</comment>
<feature type="region of interest" description="Disordered" evidence="3">
    <location>
        <begin position="357"/>
        <end position="411"/>
    </location>
</feature>
<dbReference type="InterPro" id="IPR002201">
    <property type="entry name" value="Glyco_trans_9"/>
</dbReference>
<evidence type="ECO:0000256" key="1">
    <source>
        <dbReference type="ARBA" id="ARBA00022676"/>
    </source>
</evidence>
<dbReference type="Proteomes" id="UP001139308">
    <property type="component" value="Unassembled WGS sequence"/>
</dbReference>
<feature type="compositionally biased region" description="Low complexity" evidence="3">
    <location>
        <begin position="382"/>
        <end position="391"/>
    </location>
</feature>
<dbReference type="GO" id="GO:0008713">
    <property type="term" value="F:ADP-heptose-lipopolysaccharide heptosyltransferase activity"/>
    <property type="evidence" value="ECO:0007669"/>
    <property type="project" value="TreeGrafter"/>
</dbReference>
<feature type="compositionally biased region" description="Basic and acidic residues" evidence="3">
    <location>
        <begin position="365"/>
        <end position="381"/>
    </location>
</feature>
<dbReference type="CDD" id="cd03789">
    <property type="entry name" value="GT9_LPS_heptosyltransferase"/>
    <property type="match status" value="1"/>
</dbReference>
<dbReference type="Gene3D" id="3.40.50.2000">
    <property type="entry name" value="Glycogen Phosphorylase B"/>
    <property type="match status" value="2"/>
</dbReference>
<name>A0A9X1RPE5_9BURK</name>
<dbReference type="EMBL" id="JAKLJA010000013">
    <property type="protein sequence ID" value="MCG5075118.1"/>
    <property type="molecule type" value="Genomic_DNA"/>
</dbReference>
<dbReference type="RefSeq" id="WP_238464974.1">
    <property type="nucleotide sequence ID" value="NZ_JAKLJA010000013.1"/>
</dbReference>
<evidence type="ECO:0000313" key="4">
    <source>
        <dbReference type="EMBL" id="MCG5075118.1"/>
    </source>
</evidence>
<dbReference type="GO" id="GO:0005829">
    <property type="term" value="C:cytosol"/>
    <property type="evidence" value="ECO:0007669"/>
    <property type="project" value="TreeGrafter"/>
</dbReference>
<dbReference type="InterPro" id="IPR051199">
    <property type="entry name" value="LPS_LOS_Heptosyltrfase"/>
</dbReference>
<evidence type="ECO:0000313" key="5">
    <source>
        <dbReference type="Proteomes" id="UP001139308"/>
    </source>
</evidence>
<keyword evidence="2" id="KW-0808">Transferase</keyword>
<dbReference type="PANTHER" id="PTHR30160">
    <property type="entry name" value="TETRAACYLDISACCHARIDE 4'-KINASE-RELATED"/>
    <property type="match status" value="1"/>
</dbReference>
<sequence length="411" mass="44525">MTTFIETLCPRRIVVFRALQLGDMLCCVPALRALRAACPHAHIALVGLPWARAFAARYPTLLDEFIVFPGARGFPEQSEDERNLPAFVHAMRAHHFDLAIQLHGSGGVANALVHAFGARAIAGFSQPGETPPPGCFLPWPDVLPEPQRYLALLHAAGVRGRTLRDDALWFPLADEDHDACAAIVSRYRLDPARLVLVHPGARMPSRRWPADRFADVADALALEGWQIAVTGTSRERTLTASVLGAMTQTAQHLAGNTSLGALAALVSIARLVVCNDTGISHVAAALHTPSVVIASGSDTRRWAPLDHELHRVIADWPACRPCMFHRCPYDHSCALNIASSDVAAIALAQLERPARDPVDAFAEPMSERNGQRAESSERTESTESTGSTGSRANAPQRHATSPRPERRIPPC</sequence>
<organism evidence="4 5">
    <name type="scientific">Paraburkholderia tagetis</name>
    <dbReference type="NCBI Taxonomy" id="2913261"/>
    <lineage>
        <taxon>Bacteria</taxon>
        <taxon>Pseudomonadati</taxon>
        <taxon>Pseudomonadota</taxon>
        <taxon>Betaproteobacteria</taxon>
        <taxon>Burkholderiales</taxon>
        <taxon>Burkholderiaceae</taxon>
        <taxon>Paraburkholderia</taxon>
    </lineage>
</organism>
<proteinExistence type="predicted"/>
<keyword evidence="1" id="KW-0328">Glycosyltransferase</keyword>